<evidence type="ECO:0000313" key="5">
    <source>
        <dbReference type="Proteomes" id="UP001151529"/>
    </source>
</evidence>
<keyword evidence="1" id="KW-0863">Zinc-finger</keyword>
<protein>
    <submittedName>
        <fullName evidence="4">GLYCINE-RICH CELL WALL STRUCTURAL PROTEIN 1.8-LIKE</fullName>
    </submittedName>
</protein>
<comment type="caution">
    <text evidence="4">The sequence shown here is derived from an EMBL/GenBank/DDBJ whole genome shotgun (WGS) entry which is preliminary data.</text>
</comment>
<organism evidence="4 5">
    <name type="scientific">Salix viminalis</name>
    <name type="common">Common osier</name>
    <name type="synonym">Basket willow</name>
    <dbReference type="NCBI Taxonomy" id="40686"/>
    <lineage>
        <taxon>Eukaryota</taxon>
        <taxon>Viridiplantae</taxon>
        <taxon>Streptophyta</taxon>
        <taxon>Embryophyta</taxon>
        <taxon>Tracheophyta</taxon>
        <taxon>Spermatophyta</taxon>
        <taxon>Magnoliopsida</taxon>
        <taxon>eudicotyledons</taxon>
        <taxon>Gunneridae</taxon>
        <taxon>Pentapetalae</taxon>
        <taxon>rosids</taxon>
        <taxon>fabids</taxon>
        <taxon>Malpighiales</taxon>
        <taxon>Salicaceae</taxon>
        <taxon>Saliceae</taxon>
        <taxon>Salix</taxon>
    </lineage>
</organism>
<reference evidence="4" key="2">
    <citation type="journal article" date="2023" name="Int. J. Mol. Sci.">
        <title>De Novo Assembly and Annotation of 11 Diverse Shrub Willow (Salix) Genomes Reveals Novel Gene Organization in Sex-Linked Regions.</title>
        <authorList>
            <person name="Hyden B."/>
            <person name="Feng K."/>
            <person name="Yates T.B."/>
            <person name="Jawdy S."/>
            <person name="Cereghino C."/>
            <person name="Smart L.B."/>
            <person name="Muchero W."/>
        </authorList>
    </citation>
    <scope>NUCLEOTIDE SEQUENCE [LARGE SCALE GENOMIC DNA]</scope>
    <source>
        <tissue evidence="4">Shoot tip</tissue>
    </source>
</reference>
<gene>
    <name evidence="4" type="ORF">OIU85_020843</name>
</gene>
<proteinExistence type="predicted"/>
<keyword evidence="1" id="KW-0479">Metal-binding</keyword>
<evidence type="ECO:0000259" key="3">
    <source>
        <dbReference type="PROSITE" id="PS50158"/>
    </source>
</evidence>
<feature type="region of interest" description="Disordered" evidence="2">
    <location>
        <begin position="401"/>
        <end position="430"/>
    </location>
</feature>
<dbReference type="InterPro" id="IPR001878">
    <property type="entry name" value="Znf_CCHC"/>
</dbReference>
<dbReference type="Proteomes" id="UP001151529">
    <property type="component" value="Chromosome 2"/>
</dbReference>
<dbReference type="PROSITE" id="PS50158">
    <property type="entry name" value="ZF_CCHC"/>
    <property type="match status" value="1"/>
</dbReference>
<dbReference type="GO" id="GO:0008270">
    <property type="term" value="F:zinc ion binding"/>
    <property type="evidence" value="ECO:0007669"/>
    <property type="project" value="UniProtKB-KW"/>
</dbReference>
<evidence type="ECO:0000313" key="4">
    <source>
        <dbReference type="EMBL" id="KAJ6729975.1"/>
    </source>
</evidence>
<dbReference type="GO" id="GO:0003676">
    <property type="term" value="F:nucleic acid binding"/>
    <property type="evidence" value="ECO:0007669"/>
    <property type="project" value="InterPro"/>
</dbReference>
<name>A0A9Q0ZCZ5_SALVM</name>
<evidence type="ECO:0000256" key="2">
    <source>
        <dbReference type="SAM" id="MobiDB-lite"/>
    </source>
</evidence>
<dbReference type="OrthoDB" id="1743776at2759"/>
<accession>A0A9Q0ZCZ5</accession>
<dbReference type="AlphaFoldDB" id="A0A9Q0ZCZ5"/>
<keyword evidence="5" id="KW-1185">Reference proteome</keyword>
<dbReference type="PANTHER" id="PTHR31286:SF99">
    <property type="entry name" value="DUF4283 DOMAIN-CONTAINING PROTEIN"/>
    <property type="match status" value="1"/>
</dbReference>
<keyword evidence="1" id="KW-0862">Zinc</keyword>
<dbReference type="PANTHER" id="PTHR31286">
    <property type="entry name" value="GLYCINE-RICH CELL WALL STRUCTURAL PROTEIN 1.8-LIKE"/>
    <property type="match status" value="1"/>
</dbReference>
<dbReference type="InterPro" id="IPR040256">
    <property type="entry name" value="At4g02000-like"/>
</dbReference>
<evidence type="ECO:0000256" key="1">
    <source>
        <dbReference type="PROSITE-ProRule" id="PRU00047"/>
    </source>
</evidence>
<reference evidence="4" key="1">
    <citation type="submission" date="2022-11" db="EMBL/GenBank/DDBJ databases">
        <authorList>
            <person name="Hyden B.L."/>
            <person name="Feng K."/>
            <person name="Yates T."/>
            <person name="Jawdy S."/>
            <person name="Smart L.B."/>
            <person name="Muchero W."/>
        </authorList>
    </citation>
    <scope>NUCLEOTIDE SEQUENCE</scope>
    <source>
        <tissue evidence="4">Shoot tip</tissue>
    </source>
</reference>
<sequence length="556" mass="60968">MNDSAFVAGASDLCPDGAIIGGKRARTHEVKVTGGAGSSLPSPPTLSMSFKDKVSSDFGMAEDNMVIGDDDYVIQYGEVPSIQFSDKIKDCLYRPWKSAIIIKLMGKPLNYHFLRERLLQRWKLKGPVTLIDLENNFFIVKFLLDEDMEYVLTGGPWQIVGQYVTTQRWKPGFDPNKEKITHMTAWVRINGLNVEFFRFDVLEKIGNLIGHTVKVDSHTMSQARGKFARICVELDISKPLTPFIVVEGRTYGVVYEGIQVICFECGYYGHGRDNCPLNEKVKAQASEATEPESMIDVHSPNNKSIDIENLVGTRTEQVVGVDVSAGSKTTEESPNIHGQWMLLKRKKTKKKSPLDVGKEHAEKKNNMATGSRFSVLETDRITNQNSPIGEKRATHISAPKKIFGRGKPPVAGKSTHVKTKSATSKMPDVGTTLVPEHHGSSSMTLDNKTMPLNCVGAVGLQVQGSDFQDDVQGIFSFNVGVPRASPAVLDAVTLPPEHDPADIDSMDVIIDGSASGVQTSISAEHSQAWEALARSDLDLPDANDVPPATQRDKTVC</sequence>
<dbReference type="InterPro" id="IPR025558">
    <property type="entry name" value="DUF4283"/>
</dbReference>
<dbReference type="EMBL" id="JAPFFL010000004">
    <property type="protein sequence ID" value="KAJ6729975.1"/>
    <property type="molecule type" value="Genomic_DNA"/>
</dbReference>
<feature type="domain" description="CCHC-type" evidence="3">
    <location>
        <begin position="262"/>
        <end position="276"/>
    </location>
</feature>
<dbReference type="Pfam" id="PF14111">
    <property type="entry name" value="DUF4283"/>
    <property type="match status" value="1"/>
</dbReference>